<dbReference type="OrthoDB" id="7376211at2"/>
<reference evidence="2 3" key="1">
    <citation type="submission" date="2019-03" db="EMBL/GenBank/DDBJ databases">
        <title>Genomic Encyclopedia of Type Strains, Phase IV (KMG-IV): sequencing the most valuable type-strain genomes for metagenomic binning, comparative biology and taxonomic classification.</title>
        <authorList>
            <person name="Goeker M."/>
        </authorList>
    </citation>
    <scope>NUCLEOTIDE SEQUENCE [LARGE SCALE GENOMIC DNA]</scope>
    <source>
        <strain evidence="2 3">DSM 102969</strain>
    </source>
</reference>
<dbReference type="AlphaFoldDB" id="A0A4R6R5W0"/>
<sequence>MSAANPSPAARRFSRVRFAAAVLLGVYPIVTGLLYALAPLTAGWPVWQRTLILAPTMVAIMVWGLIPTIQHRLAGWLQVPVR</sequence>
<keyword evidence="1" id="KW-0812">Transmembrane</keyword>
<dbReference type="Proteomes" id="UP000294547">
    <property type="component" value="Unassembled WGS sequence"/>
</dbReference>
<evidence type="ECO:0000313" key="3">
    <source>
        <dbReference type="Proteomes" id="UP000294547"/>
    </source>
</evidence>
<dbReference type="EMBL" id="SNXY01000014">
    <property type="protein sequence ID" value="TDP80936.1"/>
    <property type="molecule type" value="Genomic_DNA"/>
</dbReference>
<gene>
    <name evidence="2" type="ORF">EDD54_4569</name>
</gene>
<accession>A0A4R6R5W0</accession>
<dbReference type="RefSeq" id="WP_126540759.1">
    <property type="nucleotide sequence ID" value="NZ_BSPM01000001.1"/>
</dbReference>
<organism evidence="2 3">
    <name type="scientific">Oharaeibacter diazotrophicus</name>
    <dbReference type="NCBI Taxonomy" id="1920512"/>
    <lineage>
        <taxon>Bacteria</taxon>
        <taxon>Pseudomonadati</taxon>
        <taxon>Pseudomonadota</taxon>
        <taxon>Alphaproteobacteria</taxon>
        <taxon>Hyphomicrobiales</taxon>
        <taxon>Pleomorphomonadaceae</taxon>
        <taxon>Oharaeibacter</taxon>
    </lineage>
</organism>
<evidence type="ECO:0000256" key="1">
    <source>
        <dbReference type="SAM" id="Phobius"/>
    </source>
</evidence>
<protein>
    <submittedName>
        <fullName evidence="2">Uncharacterized protein</fullName>
    </submittedName>
</protein>
<keyword evidence="1" id="KW-0472">Membrane</keyword>
<feature type="transmembrane region" description="Helical" evidence="1">
    <location>
        <begin position="46"/>
        <end position="66"/>
    </location>
</feature>
<keyword evidence="1" id="KW-1133">Transmembrane helix</keyword>
<keyword evidence="3" id="KW-1185">Reference proteome</keyword>
<comment type="caution">
    <text evidence="2">The sequence shown here is derived from an EMBL/GenBank/DDBJ whole genome shotgun (WGS) entry which is preliminary data.</text>
</comment>
<evidence type="ECO:0000313" key="2">
    <source>
        <dbReference type="EMBL" id="TDP80936.1"/>
    </source>
</evidence>
<proteinExistence type="predicted"/>
<feature type="transmembrane region" description="Helical" evidence="1">
    <location>
        <begin position="18"/>
        <end position="40"/>
    </location>
</feature>
<name>A0A4R6R5W0_9HYPH</name>